<reference evidence="9" key="1">
    <citation type="submission" date="2020-11" db="EMBL/GenBank/DDBJ databases">
        <authorList>
            <person name="Whiteford S."/>
        </authorList>
    </citation>
    <scope>NUCLEOTIDE SEQUENCE</scope>
</reference>
<evidence type="ECO:0000256" key="7">
    <source>
        <dbReference type="SAM" id="MobiDB-lite"/>
    </source>
</evidence>
<dbReference type="Gene3D" id="1.25.40.10">
    <property type="entry name" value="Tetratricopeptide repeat domain"/>
    <property type="match status" value="1"/>
</dbReference>
<dbReference type="Pfam" id="PF14529">
    <property type="entry name" value="Exo_endo_phos_2"/>
    <property type="match status" value="1"/>
</dbReference>
<feature type="compositionally biased region" description="Basic residues" evidence="7">
    <location>
        <begin position="983"/>
        <end position="993"/>
    </location>
</feature>
<evidence type="ECO:0000256" key="3">
    <source>
        <dbReference type="ARBA" id="ARBA00022803"/>
    </source>
</evidence>
<dbReference type="SMART" id="SM00248">
    <property type="entry name" value="ANK"/>
    <property type="match status" value="10"/>
</dbReference>
<dbReference type="SUPFAM" id="SSF48452">
    <property type="entry name" value="TPR-like"/>
    <property type="match status" value="1"/>
</dbReference>
<proteinExistence type="inferred from homology"/>
<dbReference type="Pfam" id="PF12796">
    <property type="entry name" value="Ank_2"/>
    <property type="match status" value="3"/>
</dbReference>
<dbReference type="PROSITE" id="PS50297">
    <property type="entry name" value="ANK_REP_REGION"/>
    <property type="match status" value="3"/>
</dbReference>
<dbReference type="Proteomes" id="UP000653454">
    <property type="component" value="Unassembled WGS sequence"/>
</dbReference>
<evidence type="ECO:0000259" key="8">
    <source>
        <dbReference type="PROSITE" id="PS50878"/>
    </source>
</evidence>
<dbReference type="GO" id="GO:0003824">
    <property type="term" value="F:catalytic activity"/>
    <property type="evidence" value="ECO:0007669"/>
    <property type="project" value="InterPro"/>
</dbReference>
<feature type="repeat" description="ANK" evidence="6">
    <location>
        <begin position="1792"/>
        <end position="1824"/>
    </location>
</feature>
<dbReference type="InterPro" id="IPR056884">
    <property type="entry name" value="NPHP3-like_N"/>
</dbReference>
<feature type="repeat" description="ANK" evidence="6">
    <location>
        <begin position="1580"/>
        <end position="1612"/>
    </location>
</feature>
<dbReference type="InterPro" id="IPR036770">
    <property type="entry name" value="Ankyrin_rpt-contain_sf"/>
</dbReference>
<dbReference type="InterPro" id="IPR011990">
    <property type="entry name" value="TPR-like_helical_dom_sf"/>
</dbReference>
<name>A0A8S4G154_PLUXY</name>
<evidence type="ECO:0000256" key="2">
    <source>
        <dbReference type="ARBA" id="ARBA00022737"/>
    </source>
</evidence>
<dbReference type="PROSITE" id="PS50878">
    <property type="entry name" value="RT_POL"/>
    <property type="match status" value="1"/>
</dbReference>
<dbReference type="PANTHER" id="PTHR24166">
    <property type="entry name" value="ROLLING PEBBLES, ISOFORM B"/>
    <property type="match status" value="1"/>
</dbReference>
<dbReference type="Pfam" id="PF25521">
    <property type="entry name" value="WHD_TANC1"/>
    <property type="match status" value="1"/>
</dbReference>
<dbReference type="Pfam" id="PF24883">
    <property type="entry name" value="NPHP3_N"/>
    <property type="match status" value="1"/>
</dbReference>
<dbReference type="GO" id="GO:0071897">
    <property type="term" value="P:DNA biosynthetic process"/>
    <property type="evidence" value="ECO:0007669"/>
    <property type="project" value="UniProtKB-ARBA"/>
</dbReference>
<keyword evidence="3" id="KW-0802">TPR repeat</keyword>
<evidence type="ECO:0000313" key="10">
    <source>
        <dbReference type="Proteomes" id="UP000653454"/>
    </source>
</evidence>
<accession>A0A8S4G154</accession>
<dbReference type="SUPFAM" id="SSF52540">
    <property type="entry name" value="P-loop containing nucleoside triphosphate hydrolases"/>
    <property type="match status" value="1"/>
</dbReference>
<dbReference type="InterPro" id="IPR005135">
    <property type="entry name" value="Endo/exonuclease/phosphatase"/>
</dbReference>
<sequence>MSDDDDSFASADSSLSYLSADDDLTLGEILAKDFAPHSKQFNACHINAQSIPAHHSELLDTFSSGASHAILVSESWLKPTLPSTSYCLPGYILVRNDREGCRGGGVAIYLKSNIPYKVLAQSPARNAPAEYLLLELNLGCKVLLGVVYCPPTNDYFSSLESVLETHVSNYSHHLVMGDFNTDLLVSDSRSRKLLSIVDSVNLKVLPLMATHHSNTSDTLIDLILSSDDSLIAIHGQHLAPGFSRHDLIFCSYKIRIPKAKPVVLLQRSFAKMDVEKLRLDASLVQWSDMQDLPSVDDKVAFLCSNILHIFDKHAPVRPVKLKHRPTPWLTDTVRKAMAHRDRLFRRFKRHRTDENWSVCKAARNRCNKLCRNAKRRYILEQIELSSPAGIWKFLRTLGVGKPPSQDVQIPFDINDLNLHFTSVPSLDPLTKGVSLNIIRNIPTPDIDAFEFSPASRDEIKKIILSLKSKAVGHDNIGRIMVTTLLDILLPAITHIVNHSLSTGQFPNLWLKAYVLPLPKVPAPSAPNEYRPISILPFLSKILESVVHRQMTTFLTKSRLLNRFQSGFRSGHSTTTALLKVTEDIRCAMEDRRVTVLVLVDFSNAFNAVDHDLLLAVLECHKISVPAVSWFSSYLRGRQQAIRNGPSVVSDWADLTAGVPQGGILSPLLFSTFINFVTSNLHCSYHLYADDLQIYSHVKIDDLDAGIAAVNGDLAEILRWSQYFGISVNPKKCQSIIVGSSRLLSCLDYTTVPPVQFDGRVIPFSPTVNDLGLIIDEHLSWGPQLDKVSRKVYASLHSLLRLKNFLPQHTKLALVNSLLLPILDYADVCYLDLTEVLLNKLERLLNTCIRFVFGLHDEGGHIKQVGYGEARRQNDLYMRLGLLLGERRSSRNKARDSCTSLASLDAHTLASHNTSPVSTLTGSSEVEAATPLGRESLGSLASMSLSAVSNCSSSSPGSRRHSVNTLQNGSKSEELTRMSSGFFKNRKTAARRSARASSKQSSTSSELKKVHPSPQLTLRPLFFEVPATDSQSFFSGRQWLIRDMEKAIESSSSGILISGGPGTGKTALILQLVEYSCFGRKKNYEYEELREQSDIREVLPEELTAEMLTQLAAHVVAYHFCQADNNSTCLVGEFVHSLAAQLCQAPRLQAYREYLLSEPHLLACLSLKECIADPDLAFMRGIIEPLVILRRNGSIDKTNSIILVDGLCEAEYHRPDHGHTIASFLGRHVAEMPSWLKVIATVRSPFMDMMKQLPYTRLSLDVSENVQKDLLEYFQTRLQAAPIIETNIKCSTGKSEDRHNSVMKFAQYILHLSQGSFLFLKLILDLLERSHIVVKSTNYKVIPISLAQIYLLQFNLKFPTVQSFEKVTHILSVCLAALYPLTLVEIYYSVNSLLVDTFLPWDEFCARFECLTDFLVKRIDNTYMFFHPSFREWLIRREDSESPKFLCDLRAGHCGIAFRLARVQAPLDSEKTMELGHHILKAHMYRNLGPAQLGLCPRDLQATLIATSSANVGEAIANLRNIYTPNVKVSRLMLLAGGSPNHITECLGNAPLLCMFAYQGIISMVGLLIEFGADLEVTNSQGCTALSLACQRGHTDVARRLIAAGASLSHTDTAEQTPLVHAAKNGQRDTVIYLLGCQTGRDDRNSIHDIDGDNIEQLVPGSRHALIAAAQNGHLDIVEYLLDTAELIPDGICPVTGETALTAACSSGNAAVADALLIRGATPYSLNARQMSPLALAAKNGRATLVMRLLDSGADVMGSGGKNPLILAAAEGHVEVAEMLLANGADPDGVDTDGLSPLSWACLRCRIPTAIILLDKGANIEHADTNGRTPLGLACGGTVDLVEILLERGASLERVDQSGLRPLDRAIGQRNIPIVNCFLKKGAKLGPTTWVMAAGKPEFMLILLNKLLEDGNLLYRKNRPSEAAHRYQYALKKINPLISDEGLTTPTPTQPVPHEHVSAFVQLKTNLLLNMSRCKRKLNEPAEALDLAARASVLRPNAFECAYAMSRAILALNKPAEALPHARRALLLAPQNDMSAVRTLKALQQEILSRMNSHGDSRSVRNYDSISLNMP</sequence>
<dbReference type="Pfam" id="PF00023">
    <property type="entry name" value="Ank"/>
    <property type="match status" value="1"/>
</dbReference>
<feature type="repeat" description="ANK" evidence="6">
    <location>
        <begin position="1759"/>
        <end position="1791"/>
    </location>
</feature>
<dbReference type="Gene3D" id="1.25.40.20">
    <property type="entry name" value="Ankyrin repeat-containing domain"/>
    <property type="match status" value="2"/>
</dbReference>
<evidence type="ECO:0000256" key="1">
    <source>
        <dbReference type="ARBA" id="ARBA00022553"/>
    </source>
</evidence>
<feature type="region of interest" description="Disordered" evidence="7">
    <location>
        <begin position="947"/>
        <end position="1011"/>
    </location>
</feature>
<dbReference type="Pfam" id="PF00078">
    <property type="entry name" value="RVT_1"/>
    <property type="match status" value="1"/>
</dbReference>
<keyword evidence="4 6" id="KW-0040">ANK repeat</keyword>
<gene>
    <name evidence="9" type="ORF">PLXY2_LOCUS10903</name>
</gene>
<dbReference type="InterPro" id="IPR002110">
    <property type="entry name" value="Ankyrin_rpt"/>
</dbReference>
<evidence type="ECO:0000256" key="5">
    <source>
        <dbReference type="ARBA" id="ARBA00038259"/>
    </source>
</evidence>
<dbReference type="SUPFAM" id="SSF48403">
    <property type="entry name" value="Ankyrin repeat"/>
    <property type="match status" value="1"/>
</dbReference>
<dbReference type="InterPro" id="IPR050889">
    <property type="entry name" value="Dendritic_Spine_Reg/Scaffold"/>
</dbReference>
<dbReference type="EMBL" id="CAJHNJ030000051">
    <property type="protein sequence ID" value="CAG9132652.1"/>
    <property type="molecule type" value="Genomic_DNA"/>
</dbReference>
<comment type="caution">
    <text evidence="9">The sequence shown here is derived from an EMBL/GenBank/DDBJ whole genome shotgun (WGS) entry which is preliminary data.</text>
</comment>
<feature type="repeat" description="ANK" evidence="6">
    <location>
        <begin position="1728"/>
        <end position="1755"/>
    </location>
</feature>
<dbReference type="InterPro" id="IPR027417">
    <property type="entry name" value="P-loop_NTPase"/>
</dbReference>
<comment type="similarity">
    <text evidence="5">Belongs to the TANC family.</text>
</comment>
<dbReference type="Gene3D" id="3.60.10.10">
    <property type="entry name" value="Endonuclease/exonuclease/phosphatase"/>
    <property type="match status" value="1"/>
</dbReference>
<evidence type="ECO:0000313" key="9">
    <source>
        <dbReference type="EMBL" id="CAG9132652.1"/>
    </source>
</evidence>
<dbReference type="PANTHER" id="PTHR24166:SF55">
    <property type="entry name" value="ROLLING PEBBLES, ISOFORM B"/>
    <property type="match status" value="1"/>
</dbReference>
<feature type="compositionally biased region" description="Low complexity" evidence="7">
    <location>
        <begin position="994"/>
        <end position="1004"/>
    </location>
</feature>
<dbReference type="InterPro" id="IPR000477">
    <property type="entry name" value="RT_dom"/>
</dbReference>
<dbReference type="PROSITE" id="PS50088">
    <property type="entry name" value="ANK_REPEAT"/>
    <property type="match status" value="4"/>
</dbReference>
<dbReference type="InterPro" id="IPR043502">
    <property type="entry name" value="DNA/RNA_pol_sf"/>
</dbReference>
<feature type="domain" description="Reverse transcriptase" evidence="8">
    <location>
        <begin position="498"/>
        <end position="761"/>
    </location>
</feature>
<keyword evidence="2" id="KW-0677">Repeat</keyword>
<keyword evidence="10" id="KW-1185">Reference proteome</keyword>
<dbReference type="InterPro" id="IPR058056">
    <property type="entry name" value="WH_TANC1/2"/>
</dbReference>
<dbReference type="CDD" id="cd01650">
    <property type="entry name" value="RT_nLTR_like"/>
    <property type="match status" value="1"/>
</dbReference>
<evidence type="ECO:0000256" key="4">
    <source>
        <dbReference type="ARBA" id="ARBA00023043"/>
    </source>
</evidence>
<evidence type="ECO:0000256" key="6">
    <source>
        <dbReference type="PROSITE-ProRule" id="PRU00023"/>
    </source>
</evidence>
<dbReference type="InterPro" id="IPR058018">
    <property type="entry name" value="AAA_lid_TANC1/2"/>
</dbReference>
<dbReference type="Pfam" id="PF25520">
    <property type="entry name" value="AAA_lid_TANC1"/>
    <property type="match status" value="1"/>
</dbReference>
<feature type="compositionally biased region" description="Low complexity" evidence="7">
    <location>
        <begin position="947"/>
        <end position="956"/>
    </location>
</feature>
<dbReference type="SUPFAM" id="SSF56672">
    <property type="entry name" value="DNA/RNA polymerases"/>
    <property type="match status" value="1"/>
</dbReference>
<organism evidence="9 10">
    <name type="scientific">Plutella xylostella</name>
    <name type="common">Diamondback moth</name>
    <name type="synonym">Plutella maculipennis</name>
    <dbReference type="NCBI Taxonomy" id="51655"/>
    <lineage>
        <taxon>Eukaryota</taxon>
        <taxon>Metazoa</taxon>
        <taxon>Ecdysozoa</taxon>
        <taxon>Arthropoda</taxon>
        <taxon>Hexapoda</taxon>
        <taxon>Insecta</taxon>
        <taxon>Pterygota</taxon>
        <taxon>Neoptera</taxon>
        <taxon>Endopterygota</taxon>
        <taxon>Lepidoptera</taxon>
        <taxon>Glossata</taxon>
        <taxon>Ditrysia</taxon>
        <taxon>Yponomeutoidea</taxon>
        <taxon>Plutellidae</taxon>
        <taxon>Plutella</taxon>
    </lineage>
</organism>
<dbReference type="InterPro" id="IPR036691">
    <property type="entry name" value="Endo/exonu/phosph_ase_sf"/>
</dbReference>
<protein>
    <submittedName>
        <fullName evidence="9">(diamondback moth) hypothetical protein</fullName>
    </submittedName>
</protein>
<dbReference type="SUPFAM" id="SSF56219">
    <property type="entry name" value="DNase I-like"/>
    <property type="match status" value="1"/>
</dbReference>
<keyword evidence="1" id="KW-0597">Phosphoprotein</keyword>